<feature type="region of interest" description="Disordered" evidence="6">
    <location>
        <begin position="424"/>
        <end position="483"/>
    </location>
</feature>
<organism evidence="8 9">
    <name type="scientific">Cystoisospora suis</name>
    <dbReference type="NCBI Taxonomy" id="483139"/>
    <lineage>
        <taxon>Eukaryota</taxon>
        <taxon>Sar</taxon>
        <taxon>Alveolata</taxon>
        <taxon>Apicomplexa</taxon>
        <taxon>Conoidasida</taxon>
        <taxon>Coccidia</taxon>
        <taxon>Eucoccidiorida</taxon>
        <taxon>Eimeriorina</taxon>
        <taxon>Sarcocystidae</taxon>
        <taxon>Cystoisospora</taxon>
    </lineage>
</organism>
<feature type="compositionally biased region" description="Basic and acidic residues" evidence="6">
    <location>
        <begin position="454"/>
        <end position="471"/>
    </location>
</feature>
<sequence>MKGLPSLPSSSSSQYFSQTFSSSYHSSSFSDGRDQERESSFASSSSPPSFSTSSFSSLSVKSFLPLYFPKEKHDDDLIAYIEAWKEFFLFHRRVLLKHINASTLEIYFSYRQVMKRNPPPSCEAFAASLRSSPEDVLNAMACGAHGAVQQLGRSDLALHHGSGVHTPGGNFEASFNTPGVCTPQDSSEQSSSFTLSSRGGVYTAGQQNLSKRGSSLSSTSPSSQMVDDTFSFSEKNGERDENERPFLEEEFQKYRENERCAVGSPEEMIKRRRVWIRLLRYTPLTSMDVLRSRQAGSLVAIRGNVLRVYSPRVLVLQLPFVCSKCGAKVMRTSHNDSRLTPPTACVTPKCSSRYFIPQRQDATTIDFQRISVQAEPGSLGSNGLSSPSIASSPNADRSAASFFSSSSSSSSSAATAALSDMRSDLSRSSYGGGSTTPSSSSCRSLGRDQGTGNTREESVRLGRAARERGREEEEDEESSRQHHSLACVDCELRGSLVHTCSLADCVYIVGIVRLEQRFPLFLSDASSSSSSRLRGAPLDASARRLHSRSGPGRCRYTLFVEVISTSSVNQDSHRHKMERLREDQESLYSELPFSFLSSGLDSSFFYSDKFATRFSPSRKTLLWRDFTRKEVLRKARNEEKLKIKMEIEEKTKKKNLQRHACTSEASLCPLGGKNEEDHLLNTSRRRGDLGDNEERGIKQEREEEEERMKNRERENKKEGLSCHGQLKQDSDTTKKCIVKSVNHRDTSPSAPQTSPVYVHLTAKREVYDDHQSPYKNLVDKKDLDEDDGDSDEEEKMENVVKSLEFIIEVFTHAKQKFELLAASLAPNIIGHSIVKAALILSLLGGIPQYTSSASSTAPGVATPPWASSSSQPSMDPSASSSSSISSSPPPLPSYQNYPKKDQEEAEEEPVTSTSFEKTVDTSSSSSSFYAKSLQELSSTLSSSSSTRRRRDLIRRGSIHILLLGDAGVGKSCLLQATAEVGKFTSDTFFRGGSLHPSSILSSLGLLKKKSKKNTGKSLSSSSSSSVGGRRRHSQEEEEESVWRGRRGGGEQGEEEEGDEDGGVEEDFEKSDEEEEEGRGRGGSIFVCANATSGAGLTATIVRDTGGNARGPGGGALRDAGGAGATDFAVEAGALVLADGGICCVDELDKISSSASGDVSSLLEAMESQTVSLAKGSFYSSLHARTALIAAANPKDGNFNSTRTLRENLKLPSSLISRFDLIFCLHDTQNLHQPQKKKEGEERERQKFSQDESIKGTKEIRKKESLDERIASIQKSRLLPLHLLQTYLAYARQHVKPRLTEDARGMIKKLFLYLFKHQRLSLASQDSLPVGVRQLESIIRLCEARAKADLSSEVYAHHVLDIGYIFFNSAFFSRLAFMTSPDTRSSFSEIFGDHPFPPPPFLPLSGANEASFQQLLTASTVMAITTGGKGRKKKSIAGLLDPFLHALSLLCANTSNHSNNPTLSARTGGSSSSLAATSLSQSNSTLSTKQILECAAGVITRAGASHDPEVLLNYANEAGYLLRKGGGLWQLMSS</sequence>
<gene>
    <name evidence="8" type="ORF">CSUI_006307</name>
</gene>
<dbReference type="InterPro" id="IPR033762">
    <property type="entry name" value="MCM_OB"/>
</dbReference>
<dbReference type="OrthoDB" id="422555at2759"/>
<dbReference type="PANTHER" id="PTHR11630:SF47">
    <property type="entry name" value="DNA HELICASE MCM8"/>
    <property type="match status" value="1"/>
</dbReference>
<dbReference type="EMBL" id="MIGC01003155">
    <property type="protein sequence ID" value="PHJ19858.1"/>
    <property type="molecule type" value="Genomic_DNA"/>
</dbReference>
<dbReference type="PRINTS" id="PR01657">
    <property type="entry name" value="MCMFAMILY"/>
</dbReference>
<feature type="compositionally biased region" description="Basic and acidic residues" evidence="6">
    <location>
        <begin position="1235"/>
        <end position="1253"/>
    </location>
</feature>
<proteinExistence type="inferred from homology"/>
<accession>A0A2C6KTZ2</accession>
<dbReference type="RefSeq" id="XP_067921551.1">
    <property type="nucleotide sequence ID" value="XM_068066470.1"/>
</dbReference>
<reference evidence="8 9" key="1">
    <citation type="journal article" date="2017" name="Int. J. Parasitol.">
        <title>The genome of the protozoan parasite Cystoisospora suis and a reverse vaccinology approach to identify vaccine candidates.</title>
        <authorList>
            <person name="Palmieri N."/>
            <person name="Shrestha A."/>
            <person name="Ruttkowski B."/>
            <person name="Beck T."/>
            <person name="Vogl C."/>
            <person name="Tomley F."/>
            <person name="Blake D.P."/>
            <person name="Joachim A."/>
        </authorList>
    </citation>
    <scope>NUCLEOTIDE SEQUENCE [LARGE SCALE GENOMIC DNA]</scope>
    <source>
        <strain evidence="8 9">Wien I</strain>
    </source>
</reference>
<feature type="compositionally biased region" description="Low complexity" evidence="6">
    <location>
        <begin position="1015"/>
        <end position="1027"/>
    </location>
</feature>
<comment type="caution">
    <text evidence="8">The sequence shown here is derived from an EMBL/GenBank/DDBJ whole genome shotgun (WGS) entry which is preliminary data.</text>
</comment>
<dbReference type="Gene3D" id="3.40.50.300">
    <property type="entry name" value="P-loop containing nucleotide triphosphate hydrolases"/>
    <property type="match status" value="1"/>
</dbReference>
<keyword evidence="2 5" id="KW-0547">Nucleotide-binding</keyword>
<evidence type="ECO:0000259" key="7">
    <source>
        <dbReference type="PROSITE" id="PS50051"/>
    </source>
</evidence>
<feature type="region of interest" description="Disordered" evidence="6">
    <location>
        <begin position="852"/>
        <end position="922"/>
    </location>
</feature>
<evidence type="ECO:0000313" key="9">
    <source>
        <dbReference type="Proteomes" id="UP000221165"/>
    </source>
</evidence>
<protein>
    <recommendedName>
        <fullName evidence="1">DNA helicase</fullName>
        <ecNumber evidence="1">3.6.4.12</ecNumber>
    </recommendedName>
</protein>
<evidence type="ECO:0000256" key="5">
    <source>
        <dbReference type="RuleBase" id="RU004070"/>
    </source>
</evidence>
<dbReference type="EC" id="3.6.4.12" evidence="1"/>
<feature type="compositionally biased region" description="Low complexity" evidence="6">
    <location>
        <begin position="435"/>
        <end position="444"/>
    </location>
</feature>
<feature type="domain" description="MCM C-terminal AAA(+) ATPase" evidence="7">
    <location>
        <begin position="1126"/>
        <end position="1229"/>
    </location>
</feature>
<feature type="compositionally biased region" description="Basic and acidic residues" evidence="6">
    <location>
        <begin position="764"/>
        <end position="783"/>
    </location>
</feature>
<keyword evidence="3 5" id="KW-0067">ATP-binding</keyword>
<dbReference type="InterPro" id="IPR018525">
    <property type="entry name" value="MCM_CS"/>
</dbReference>
<dbReference type="GeneID" id="94429681"/>
<feature type="region of interest" description="Disordered" evidence="6">
    <location>
        <begin position="1011"/>
        <end position="1084"/>
    </location>
</feature>
<dbReference type="GO" id="GO:0005524">
    <property type="term" value="F:ATP binding"/>
    <property type="evidence" value="ECO:0007669"/>
    <property type="project" value="UniProtKB-KW"/>
</dbReference>
<feature type="compositionally biased region" description="Low complexity" evidence="6">
    <location>
        <begin position="40"/>
        <end position="55"/>
    </location>
</feature>
<keyword evidence="9" id="KW-1185">Reference proteome</keyword>
<evidence type="ECO:0000256" key="2">
    <source>
        <dbReference type="ARBA" id="ARBA00022741"/>
    </source>
</evidence>
<dbReference type="SMART" id="SM00350">
    <property type="entry name" value="MCM"/>
    <property type="match status" value="1"/>
</dbReference>
<keyword evidence="4 5" id="KW-0238">DNA-binding</keyword>
<dbReference type="PROSITE" id="PS00847">
    <property type="entry name" value="MCM_1"/>
    <property type="match status" value="1"/>
</dbReference>
<feature type="compositionally biased region" description="Acidic residues" evidence="6">
    <location>
        <begin position="784"/>
        <end position="795"/>
    </location>
</feature>
<dbReference type="InterPro" id="IPR012340">
    <property type="entry name" value="NA-bd_OB-fold"/>
</dbReference>
<dbReference type="InterPro" id="IPR027417">
    <property type="entry name" value="P-loop_NTPase"/>
</dbReference>
<dbReference type="Pfam" id="PF00493">
    <property type="entry name" value="MCM"/>
    <property type="match status" value="1"/>
</dbReference>
<dbReference type="GO" id="GO:0005634">
    <property type="term" value="C:nucleus"/>
    <property type="evidence" value="ECO:0007669"/>
    <property type="project" value="TreeGrafter"/>
</dbReference>
<feature type="region of interest" description="Disordered" evidence="6">
    <location>
        <begin position="176"/>
        <end position="228"/>
    </location>
</feature>
<feature type="compositionally biased region" description="Low complexity" evidence="6">
    <location>
        <begin position="186"/>
        <end position="197"/>
    </location>
</feature>
<feature type="region of interest" description="Disordered" evidence="6">
    <location>
        <begin position="1232"/>
        <end position="1253"/>
    </location>
</feature>
<feature type="compositionally biased region" description="Low complexity" evidence="6">
    <location>
        <begin position="376"/>
        <end position="388"/>
    </location>
</feature>
<feature type="compositionally biased region" description="Low complexity" evidence="6">
    <location>
        <begin position="210"/>
        <end position="223"/>
    </location>
</feature>
<dbReference type="Gene3D" id="2.40.50.140">
    <property type="entry name" value="Nucleic acid-binding proteins"/>
    <property type="match status" value="1"/>
</dbReference>
<comment type="similarity">
    <text evidence="5">Belongs to the MCM family.</text>
</comment>
<dbReference type="InterPro" id="IPR001208">
    <property type="entry name" value="MCM_dom"/>
</dbReference>
<feature type="region of interest" description="Disordered" evidence="6">
    <location>
        <begin position="666"/>
        <end position="727"/>
    </location>
</feature>
<dbReference type="GO" id="GO:0006260">
    <property type="term" value="P:DNA replication"/>
    <property type="evidence" value="ECO:0007669"/>
    <property type="project" value="InterPro"/>
</dbReference>
<feature type="compositionally biased region" description="Polar residues" evidence="6">
    <location>
        <begin position="176"/>
        <end position="185"/>
    </location>
</feature>
<dbReference type="SUPFAM" id="SSF50249">
    <property type="entry name" value="Nucleic acid-binding proteins"/>
    <property type="match status" value="1"/>
</dbReference>
<dbReference type="GO" id="GO:0042555">
    <property type="term" value="C:MCM complex"/>
    <property type="evidence" value="ECO:0007669"/>
    <property type="project" value="TreeGrafter"/>
</dbReference>
<dbReference type="Proteomes" id="UP000221165">
    <property type="component" value="Unassembled WGS sequence"/>
</dbReference>
<dbReference type="InterPro" id="IPR031327">
    <property type="entry name" value="MCM"/>
</dbReference>
<feature type="region of interest" description="Disordered" evidence="6">
    <location>
        <begin position="764"/>
        <end position="795"/>
    </location>
</feature>
<dbReference type="PROSITE" id="PS50051">
    <property type="entry name" value="MCM_2"/>
    <property type="match status" value="1"/>
</dbReference>
<name>A0A2C6KTZ2_9APIC</name>
<feature type="region of interest" description="Disordered" evidence="6">
    <location>
        <begin position="376"/>
        <end position="410"/>
    </location>
</feature>
<feature type="compositionally biased region" description="Basic and acidic residues" evidence="6">
    <location>
        <begin position="673"/>
        <end position="727"/>
    </location>
</feature>
<feature type="compositionally biased region" description="Acidic residues" evidence="6">
    <location>
        <begin position="1051"/>
        <end position="1076"/>
    </location>
</feature>
<feature type="compositionally biased region" description="Low complexity" evidence="6">
    <location>
        <begin position="863"/>
        <end position="886"/>
    </location>
</feature>
<dbReference type="InterPro" id="IPR041562">
    <property type="entry name" value="MCM_lid"/>
</dbReference>
<dbReference type="PANTHER" id="PTHR11630">
    <property type="entry name" value="DNA REPLICATION LICENSING FACTOR MCM FAMILY MEMBER"/>
    <property type="match status" value="1"/>
</dbReference>
<dbReference type="Gene3D" id="2.20.28.10">
    <property type="match status" value="1"/>
</dbReference>
<feature type="region of interest" description="Disordered" evidence="6">
    <location>
        <begin position="22"/>
        <end position="55"/>
    </location>
</feature>
<evidence type="ECO:0000313" key="8">
    <source>
        <dbReference type="EMBL" id="PHJ19858.1"/>
    </source>
</evidence>
<dbReference type="SUPFAM" id="SSF52540">
    <property type="entry name" value="P-loop containing nucleoside triphosphate hydrolases"/>
    <property type="match status" value="1"/>
</dbReference>
<evidence type="ECO:0000256" key="3">
    <source>
        <dbReference type="ARBA" id="ARBA00022840"/>
    </source>
</evidence>
<dbReference type="Pfam" id="PF17207">
    <property type="entry name" value="MCM_OB"/>
    <property type="match status" value="1"/>
</dbReference>
<dbReference type="Pfam" id="PF17855">
    <property type="entry name" value="MCM_lid"/>
    <property type="match status" value="1"/>
</dbReference>
<dbReference type="GO" id="GO:0003697">
    <property type="term" value="F:single-stranded DNA binding"/>
    <property type="evidence" value="ECO:0007669"/>
    <property type="project" value="TreeGrafter"/>
</dbReference>
<evidence type="ECO:0000256" key="1">
    <source>
        <dbReference type="ARBA" id="ARBA00012551"/>
    </source>
</evidence>
<dbReference type="GO" id="GO:0017116">
    <property type="term" value="F:single-stranded DNA helicase activity"/>
    <property type="evidence" value="ECO:0007669"/>
    <property type="project" value="TreeGrafter"/>
</dbReference>
<evidence type="ECO:0000256" key="6">
    <source>
        <dbReference type="SAM" id="MobiDB-lite"/>
    </source>
</evidence>
<dbReference type="VEuPathDB" id="ToxoDB:CSUI_006307"/>
<feature type="compositionally biased region" description="Low complexity" evidence="6">
    <location>
        <begin position="398"/>
        <end position="410"/>
    </location>
</feature>
<evidence type="ECO:0000256" key="4">
    <source>
        <dbReference type="ARBA" id="ARBA00023125"/>
    </source>
</evidence>